<gene>
    <name evidence="2" type="ORF">IAB27_03410</name>
</gene>
<dbReference type="InterPro" id="IPR007374">
    <property type="entry name" value="ASCH_domain"/>
</dbReference>
<organism evidence="2 3">
    <name type="scientific">Candidatus Coprosoma intestinipullorum</name>
    <dbReference type="NCBI Taxonomy" id="2840752"/>
    <lineage>
        <taxon>Bacteria</taxon>
        <taxon>Bacillati</taxon>
        <taxon>Bacillota</taxon>
        <taxon>Bacillota incertae sedis</taxon>
        <taxon>Candidatus Coprosoma</taxon>
    </lineage>
</organism>
<evidence type="ECO:0000313" key="3">
    <source>
        <dbReference type="Proteomes" id="UP000886786"/>
    </source>
</evidence>
<dbReference type="Gene3D" id="2.30.130.30">
    <property type="entry name" value="Hypothetical protein"/>
    <property type="match status" value="1"/>
</dbReference>
<proteinExistence type="predicted"/>
<dbReference type="InterPro" id="IPR015947">
    <property type="entry name" value="PUA-like_sf"/>
</dbReference>
<protein>
    <submittedName>
        <fullName evidence="2">ASCH domain-containing protein</fullName>
    </submittedName>
</protein>
<reference evidence="2" key="2">
    <citation type="journal article" date="2021" name="PeerJ">
        <title>Extensive microbial diversity within the chicken gut microbiome revealed by metagenomics and culture.</title>
        <authorList>
            <person name="Gilroy R."/>
            <person name="Ravi A."/>
            <person name="Getino M."/>
            <person name="Pursley I."/>
            <person name="Horton D.L."/>
            <person name="Alikhan N.F."/>
            <person name="Baker D."/>
            <person name="Gharbi K."/>
            <person name="Hall N."/>
            <person name="Watson M."/>
            <person name="Adriaenssens E.M."/>
            <person name="Foster-Nyarko E."/>
            <person name="Jarju S."/>
            <person name="Secka A."/>
            <person name="Antonio M."/>
            <person name="Oren A."/>
            <person name="Chaudhuri R.R."/>
            <person name="La Ragione R."/>
            <person name="Hildebrand F."/>
            <person name="Pallen M.J."/>
        </authorList>
    </citation>
    <scope>NUCLEOTIDE SEQUENCE</scope>
    <source>
        <strain evidence="2">CHK147-3167</strain>
    </source>
</reference>
<dbReference type="Proteomes" id="UP000886786">
    <property type="component" value="Unassembled WGS sequence"/>
</dbReference>
<evidence type="ECO:0000259" key="1">
    <source>
        <dbReference type="SMART" id="SM01022"/>
    </source>
</evidence>
<sequence>MKHEMRLHPEPFNLIKKGTKTIEMRLYDEKRRQIKEGDLITFTNRETDEKIDTEVLKLHIYPSFEELYKHFDKVSIGYNEDETPNPDDMDIYYPKEKQKKYGVVGIQIKRK</sequence>
<dbReference type="CDD" id="cd06555">
    <property type="entry name" value="ASCH_PF0470_like"/>
    <property type="match status" value="1"/>
</dbReference>
<dbReference type="SMART" id="SM01022">
    <property type="entry name" value="ASCH"/>
    <property type="match status" value="1"/>
</dbReference>
<evidence type="ECO:0000313" key="2">
    <source>
        <dbReference type="EMBL" id="HIQ90659.1"/>
    </source>
</evidence>
<dbReference type="SUPFAM" id="SSF88697">
    <property type="entry name" value="PUA domain-like"/>
    <property type="match status" value="1"/>
</dbReference>
<accession>A0A9D0ZQ99</accession>
<dbReference type="Pfam" id="PF04266">
    <property type="entry name" value="ASCH"/>
    <property type="match status" value="1"/>
</dbReference>
<name>A0A9D0ZQ99_9FIRM</name>
<feature type="domain" description="ASCH" evidence="1">
    <location>
        <begin position="5"/>
        <end position="101"/>
    </location>
</feature>
<dbReference type="EMBL" id="DVFV01000065">
    <property type="protein sequence ID" value="HIQ90659.1"/>
    <property type="molecule type" value="Genomic_DNA"/>
</dbReference>
<reference evidence="2" key="1">
    <citation type="submission" date="2020-10" db="EMBL/GenBank/DDBJ databases">
        <authorList>
            <person name="Gilroy R."/>
        </authorList>
    </citation>
    <scope>NUCLEOTIDE SEQUENCE</scope>
    <source>
        <strain evidence="2">CHK147-3167</strain>
    </source>
</reference>
<dbReference type="InterPro" id="IPR016645">
    <property type="entry name" value="UCP016134"/>
</dbReference>
<dbReference type="AlphaFoldDB" id="A0A9D0ZQ99"/>
<comment type="caution">
    <text evidence="2">The sequence shown here is derived from an EMBL/GenBank/DDBJ whole genome shotgun (WGS) entry which is preliminary data.</text>
</comment>
<dbReference type="PIRSF" id="PIRSF016134">
    <property type="entry name" value="UCP016134"/>
    <property type="match status" value="1"/>
</dbReference>